<proteinExistence type="predicted"/>
<dbReference type="EMBL" id="CP121671">
    <property type="protein sequence ID" value="WFT76245.1"/>
    <property type="molecule type" value="Genomic_DNA"/>
</dbReference>
<keyword evidence="2" id="KW-1185">Reference proteome</keyword>
<evidence type="ECO:0000313" key="1">
    <source>
        <dbReference type="EMBL" id="WFT76245.1"/>
    </source>
</evidence>
<evidence type="ECO:0000313" key="2">
    <source>
        <dbReference type="Proteomes" id="UP001221597"/>
    </source>
</evidence>
<evidence type="ECO:0008006" key="3">
    <source>
        <dbReference type="Google" id="ProtNLM"/>
    </source>
</evidence>
<gene>
    <name evidence="1" type="ORF">P9989_07745</name>
</gene>
<dbReference type="Proteomes" id="UP001221597">
    <property type="component" value="Chromosome"/>
</dbReference>
<accession>A0ABY8J180</accession>
<sequence length="176" mass="20074">MSTTVTLKVKGEAGDIQKQQNEIEAINLLQFEQTMKVIKDVFVQVQEDEGLKQLFANIFKEEQKPEGEEKDEESQEDDEDAQFIMNLIDSFDTIAVHLPAKAVHLLSVLSDIEINTLQKQKMLDVMDIYDAVIEENDLERLWKRAKKSLATTKAKMAFVNLRKKATSKNSAEKTQA</sequence>
<organism evidence="1 2">
    <name type="scientific">Halobacillus naozhouensis</name>
    <dbReference type="NCBI Taxonomy" id="554880"/>
    <lineage>
        <taxon>Bacteria</taxon>
        <taxon>Bacillati</taxon>
        <taxon>Bacillota</taxon>
        <taxon>Bacilli</taxon>
        <taxon>Bacillales</taxon>
        <taxon>Bacillaceae</taxon>
        <taxon>Halobacillus</taxon>
    </lineage>
</organism>
<dbReference type="RefSeq" id="WP_283078199.1">
    <property type="nucleotide sequence ID" value="NZ_CP121671.1"/>
</dbReference>
<name>A0ABY8J180_9BACI</name>
<protein>
    <recommendedName>
        <fullName evidence="3">DUF1641 domain-containing protein</fullName>
    </recommendedName>
</protein>
<reference evidence="1 2" key="1">
    <citation type="submission" date="2023-04" db="EMBL/GenBank/DDBJ databases">
        <title>Genome sequence of Halobacillus naozhouensis KACC 21980.</title>
        <authorList>
            <person name="Kim S."/>
            <person name="Heo J."/>
            <person name="Kwon S.-W."/>
        </authorList>
    </citation>
    <scope>NUCLEOTIDE SEQUENCE [LARGE SCALE GENOMIC DNA]</scope>
    <source>
        <strain evidence="1 2">KCTC 13234</strain>
    </source>
</reference>